<reference evidence="5" key="1">
    <citation type="journal article" date="2015" name="Nat. Commun.">
        <title>The Lingula genome provides insights into brachiopod evolution and the origin of phosphate biomineralization.</title>
        <authorList>
            <person name="Luo Y.J."/>
            <person name="Takeuchi T."/>
            <person name="Koyanagi R."/>
            <person name="Yamada L."/>
            <person name="Kanda M."/>
            <person name="Khalturina M."/>
            <person name="Fujie M."/>
            <person name="Yamasaki S.I."/>
            <person name="Endo K."/>
            <person name="Satoh N."/>
        </authorList>
    </citation>
    <scope>NUCLEOTIDE SEQUENCE</scope>
</reference>
<feature type="domain" description="VWFA" evidence="3">
    <location>
        <begin position="39"/>
        <end position="225"/>
    </location>
</feature>
<dbReference type="InterPro" id="IPR016186">
    <property type="entry name" value="C-type_lectin-like/link_sf"/>
</dbReference>
<evidence type="ECO:0000259" key="3">
    <source>
        <dbReference type="PROSITE" id="PS50234"/>
    </source>
</evidence>
<evidence type="ECO:0000313" key="5">
    <source>
        <dbReference type="RefSeq" id="XP_013417245.2"/>
    </source>
</evidence>
<protein>
    <submittedName>
        <fullName evidence="5">Matrilin-2</fullName>
    </submittedName>
</protein>
<evidence type="ECO:0000313" key="4">
    <source>
        <dbReference type="Proteomes" id="UP000085678"/>
    </source>
</evidence>
<dbReference type="GeneID" id="106178569"/>
<dbReference type="InterPro" id="IPR001304">
    <property type="entry name" value="C-type_lectin-like"/>
</dbReference>
<feature type="chain" id="PRO_5015150588" evidence="1">
    <location>
        <begin position="21"/>
        <end position="377"/>
    </location>
</feature>
<dbReference type="KEGG" id="lak:106178569"/>
<feature type="signal peptide" evidence="1">
    <location>
        <begin position="1"/>
        <end position="20"/>
    </location>
</feature>
<dbReference type="PANTHER" id="PTHR24020:SF84">
    <property type="entry name" value="VWFA DOMAIN-CONTAINING PROTEIN"/>
    <property type="match status" value="1"/>
</dbReference>
<dbReference type="Proteomes" id="UP000085678">
    <property type="component" value="Unplaced"/>
</dbReference>
<keyword evidence="4" id="KW-1185">Reference proteome</keyword>
<dbReference type="InterPro" id="IPR050525">
    <property type="entry name" value="ECM_Assembly_Org"/>
</dbReference>
<dbReference type="Gene3D" id="3.10.100.10">
    <property type="entry name" value="Mannose-Binding Protein A, subunit A"/>
    <property type="match status" value="1"/>
</dbReference>
<dbReference type="RefSeq" id="XP_013417245.2">
    <property type="nucleotide sequence ID" value="XM_013561791.2"/>
</dbReference>
<reference evidence="5" key="2">
    <citation type="submission" date="2025-08" db="UniProtKB">
        <authorList>
            <consortium name="RefSeq"/>
        </authorList>
    </citation>
    <scope>IDENTIFICATION</scope>
</reference>
<dbReference type="SUPFAM" id="SSF56436">
    <property type="entry name" value="C-type lectin-like"/>
    <property type="match status" value="1"/>
</dbReference>
<dbReference type="OrthoDB" id="10256829at2759"/>
<evidence type="ECO:0000256" key="1">
    <source>
        <dbReference type="SAM" id="SignalP"/>
    </source>
</evidence>
<feature type="domain" description="C-type lectin" evidence="2">
    <location>
        <begin position="262"/>
        <end position="370"/>
    </location>
</feature>
<dbReference type="CDD" id="cd00037">
    <property type="entry name" value="CLECT"/>
    <property type="match status" value="1"/>
</dbReference>
<sequence>MKYLMIAVAVFAALMQCAYSEGRWKRRTKQICTPSPVADVAFVLDASNSIPKNKFKQVLRFVSDFVDTVEIGPEKVQLGIVHFSLTAQTDMLFNRFHEKERMKEFIDEDLSGENGIRQGKRTNTSGGLYVMRNEIFNPANGARQGVPKVAIVITDGKPNEDEEFTIPNANAAKQDNITIMVVGVGQNAKRKNLEAIASEPHDLNMITVGSVDTLLQEDKSFFDKICETIVLDECPEVVYENSAECEERCPACFVKQHSLQTCHRLITKEMSWADADVFCAERYGARLVSVDSLEEHDELGILMDNSESPNAAYWSSGNDFISRGNFVWAGIGLPVNQSVEAHGGGHCVQVRSNGRLTTADCDSTRGFICEKSYYVGL</sequence>
<evidence type="ECO:0000259" key="2">
    <source>
        <dbReference type="PROSITE" id="PS50041"/>
    </source>
</evidence>
<organism evidence="4 5">
    <name type="scientific">Lingula anatina</name>
    <name type="common">Brachiopod</name>
    <name type="synonym">Lingula unguis</name>
    <dbReference type="NCBI Taxonomy" id="7574"/>
    <lineage>
        <taxon>Eukaryota</taxon>
        <taxon>Metazoa</taxon>
        <taxon>Spiralia</taxon>
        <taxon>Lophotrochozoa</taxon>
        <taxon>Brachiopoda</taxon>
        <taxon>Linguliformea</taxon>
        <taxon>Lingulata</taxon>
        <taxon>Lingulida</taxon>
        <taxon>Linguloidea</taxon>
        <taxon>Lingulidae</taxon>
        <taxon>Lingula</taxon>
    </lineage>
</organism>
<keyword evidence="1" id="KW-0732">Signal</keyword>
<name>A0A1S3K3P4_LINAN</name>
<dbReference type="STRING" id="7574.A0A1S3K3P4"/>
<gene>
    <name evidence="5" type="primary">LOC106178569</name>
</gene>
<dbReference type="SUPFAM" id="SSF53300">
    <property type="entry name" value="vWA-like"/>
    <property type="match status" value="1"/>
</dbReference>
<dbReference type="Pfam" id="PF00059">
    <property type="entry name" value="Lectin_C"/>
    <property type="match status" value="1"/>
</dbReference>
<dbReference type="AlphaFoldDB" id="A0A1S3K3P4"/>
<dbReference type="InterPro" id="IPR016187">
    <property type="entry name" value="CTDL_fold"/>
</dbReference>
<proteinExistence type="predicted"/>
<dbReference type="PRINTS" id="PR00453">
    <property type="entry name" value="VWFADOMAIN"/>
</dbReference>
<dbReference type="PROSITE" id="PS50234">
    <property type="entry name" value="VWFA"/>
    <property type="match status" value="1"/>
</dbReference>
<dbReference type="PROSITE" id="PS50041">
    <property type="entry name" value="C_TYPE_LECTIN_2"/>
    <property type="match status" value="1"/>
</dbReference>
<dbReference type="SMART" id="SM00034">
    <property type="entry name" value="CLECT"/>
    <property type="match status" value="1"/>
</dbReference>
<dbReference type="PANTHER" id="PTHR24020">
    <property type="entry name" value="COLLAGEN ALPHA"/>
    <property type="match status" value="1"/>
</dbReference>
<dbReference type="SMART" id="SM00327">
    <property type="entry name" value="VWA"/>
    <property type="match status" value="1"/>
</dbReference>
<dbReference type="InterPro" id="IPR002035">
    <property type="entry name" value="VWF_A"/>
</dbReference>
<dbReference type="Pfam" id="PF00092">
    <property type="entry name" value="VWA"/>
    <property type="match status" value="1"/>
</dbReference>
<dbReference type="CDD" id="cd01450">
    <property type="entry name" value="vWFA_subfamily_ECM"/>
    <property type="match status" value="1"/>
</dbReference>
<accession>A0A1S3K3P4</accession>
<dbReference type="InParanoid" id="A0A1S3K3P4"/>
<dbReference type="InterPro" id="IPR036465">
    <property type="entry name" value="vWFA_dom_sf"/>
</dbReference>
<dbReference type="Gene3D" id="3.40.50.410">
    <property type="entry name" value="von Willebrand factor, type A domain"/>
    <property type="match status" value="1"/>
</dbReference>